<dbReference type="Proteomes" id="UP000605805">
    <property type="component" value="Unassembled WGS sequence"/>
</dbReference>
<evidence type="ECO:0000313" key="3">
    <source>
        <dbReference type="Proteomes" id="UP000605805"/>
    </source>
</evidence>
<evidence type="ECO:0000259" key="1">
    <source>
        <dbReference type="SMART" id="SM00933"/>
    </source>
</evidence>
<protein>
    <submittedName>
        <fullName evidence="2">DNA double-strand break repair nuclease NurA</fullName>
    </submittedName>
</protein>
<accession>A0A832YXQ8</accession>
<dbReference type="SMART" id="SM00933">
    <property type="entry name" value="NurA"/>
    <property type="match status" value="1"/>
</dbReference>
<dbReference type="InterPro" id="IPR018977">
    <property type="entry name" value="NurA_domain"/>
</dbReference>
<reference evidence="2" key="1">
    <citation type="journal article" date="2020" name="ISME J.">
        <title>Gammaproteobacteria mediating utilization of methyl-, sulfur- and petroleum organic compounds in deep ocean hydrothermal plumes.</title>
        <authorList>
            <person name="Zhou Z."/>
            <person name="Liu Y."/>
            <person name="Pan J."/>
            <person name="Cron B.R."/>
            <person name="Toner B.M."/>
            <person name="Anantharaman K."/>
            <person name="Breier J.A."/>
            <person name="Dick G.J."/>
            <person name="Li M."/>
        </authorList>
    </citation>
    <scope>NUCLEOTIDE SEQUENCE</scope>
    <source>
        <strain evidence="2">SZUA-1435</strain>
    </source>
</reference>
<dbReference type="Pfam" id="PF09376">
    <property type="entry name" value="NurA"/>
    <property type="match status" value="1"/>
</dbReference>
<dbReference type="EMBL" id="DQTV01000054">
    <property type="protein sequence ID" value="HIP57028.1"/>
    <property type="molecule type" value="Genomic_DNA"/>
</dbReference>
<sequence length="350" mass="38455">MEESAIQKLMVFTDSVAHYLANTISGLRTLLSNRVRKAIESNAIFVLNSSEKPRSVVVGIDGSSNVIASIDPMYVFAVLVTRVTLNAISNSLTVEYPFSIVSVVSDPSGNIYRDVINDVMLICETLALDTTLYRDLVVIDGPIIDPPRNVHTLSIDLVRKILGIDLDDYHEWRAKIIRRIIETGAMVIGIVKRLRSSEILRQLIGLDPICNEGLLATMLLNEARKVLGCYDCTIATKPVELNHSLVSAYRRHGIDVSVSYIAFRGCSKAVRVEIAHRSAEAESSLLQILRLLDSLTPYGACIPLPVSLAHEKCKLNRDIVTLLRKSISAKLINVTGVDGLSIVDLLGEHG</sequence>
<proteinExistence type="predicted"/>
<evidence type="ECO:0000313" key="2">
    <source>
        <dbReference type="EMBL" id="HIP57028.1"/>
    </source>
</evidence>
<name>A0A832YXQ8_9CREN</name>
<feature type="domain" description="NurA" evidence="1">
    <location>
        <begin position="55"/>
        <end position="315"/>
    </location>
</feature>
<gene>
    <name evidence="2" type="ORF">EYH02_03045</name>
</gene>
<comment type="caution">
    <text evidence="2">The sequence shown here is derived from an EMBL/GenBank/DDBJ whole genome shotgun (WGS) entry which is preliminary data.</text>
</comment>
<dbReference type="AlphaFoldDB" id="A0A832YXQ8"/>
<organism evidence="2 3">
    <name type="scientific">Ignisphaera aggregans</name>
    <dbReference type="NCBI Taxonomy" id="334771"/>
    <lineage>
        <taxon>Archaea</taxon>
        <taxon>Thermoproteota</taxon>
        <taxon>Thermoprotei</taxon>
        <taxon>Desulfurococcales</taxon>
        <taxon>Desulfurococcaceae</taxon>
        <taxon>Ignisphaera</taxon>
    </lineage>
</organism>